<dbReference type="InterPro" id="IPR050789">
    <property type="entry name" value="Diverse_Enzym_Activities"/>
</dbReference>
<feature type="domain" description="Beta-lactamase-related" evidence="2">
    <location>
        <begin position="66"/>
        <end position="360"/>
    </location>
</feature>
<keyword evidence="3" id="KW-0378">Hydrolase</keyword>
<feature type="compositionally biased region" description="Polar residues" evidence="1">
    <location>
        <begin position="7"/>
        <end position="19"/>
    </location>
</feature>
<gene>
    <name evidence="3" type="primary">nylB_1</name>
    <name evidence="3" type="ORF">hbim_03907</name>
</gene>
<evidence type="ECO:0000313" key="3">
    <source>
        <dbReference type="EMBL" id="BDY29964.1"/>
    </source>
</evidence>
<evidence type="ECO:0000259" key="2">
    <source>
        <dbReference type="Pfam" id="PF00144"/>
    </source>
</evidence>
<dbReference type="EMBL" id="AP027452">
    <property type="protein sequence ID" value="BDY29964.1"/>
    <property type="molecule type" value="Genomic_DNA"/>
</dbReference>
<dbReference type="InterPro" id="IPR001466">
    <property type="entry name" value="Beta-lactam-related"/>
</dbReference>
<dbReference type="AlphaFoldDB" id="A0AAI8XLU5"/>
<dbReference type="Gene3D" id="3.40.710.10">
    <property type="entry name" value="DD-peptidase/beta-lactamase superfamily"/>
    <property type="match status" value="1"/>
</dbReference>
<dbReference type="GO" id="GO:0019875">
    <property type="term" value="F:6-aminohexanoate-dimer hydrolase activity"/>
    <property type="evidence" value="ECO:0007669"/>
    <property type="project" value="UniProtKB-EC"/>
</dbReference>
<evidence type="ECO:0000256" key="1">
    <source>
        <dbReference type="SAM" id="MobiDB-lite"/>
    </source>
</evidence>
<accession>A0AAI8XLU5</accession>
<dbReference type="Pfam" id="PF00144">
    <property type="entry name" value="Beta-lactamase"/>
    <property type="match status" value="1"/>
</dbReference>
<proteinExistence type="predicted"/>
<name>A0AAI8XLU5_MYCME</name>
<dbReference type="InterPro" id="IPR012338">
    <property type="entry name" value="Beta-lactam/transpept-like"/>
</dbReference>
<dbReference type="EC" id="3.5.1.46" evidence="3"/>
<dbReference type="SUPFAM" id="SSF56601">
    <property type="entry name" value="beta-lactamase/transpeptidase-like"/>
    <property type="match status" value="1"/>
</dbReference>
<evidence type="ECO:0000313" key="4">
    <source>
        <dbReference type="Proteomes" id="UP001241092"/>
    </source>
</evidence>
<protein>
    <submittedName>
        <fullName evidence="3">6-aminohexanoate-dimer hydrolase</fullName>
        <ecNumber evidence="3">3.5.1.46</ecNumber>
    </submittedName>
</protein>
<dbReference type="Proteomes" id="UP001241092">
    <property type="component" value="Chromosome"/>
</dbReference>
<feature type="region of interest" description="Disordered" evidence="1">
    <location>
        <begin position="1"/>
        <end position="21"/>
    </location>
</feature>
<sequence>MMKQAVTLDNWQTGPVNRHTSGRMREIVPTARVAASRNPLPLAEDGRTLDIDTFGSVLRDTYTDGFMVLHDGAIRAECYPGDLEPGRPHMLYSVSKSIIGAVTAVLIDRGRLDMHAQITSYIPELAVSGYAGATVRHLLDMRSGIRFREEYLDPDAEVRHLDQALGWVPRTSPDGPATLYEYLPRLRQQRPHGGAFEYRSCETDVLGWVCERAAGRRMPELLSDVLWSRFAEDDMDAGVDRAGNVFHDGGLAASLRDAARFGELLCTRTIVPRAWIEDALTGDPDSRAAFAASPTDTGLPGGMYRNQFWVPYADRRVLMCLGIHGQLIYVDFDRAVVVAKLSSWPTPLDPALDTATLALAEAACAAAQAVGPARPGSGRTVER</sequence>
<dbReference type="PANTHER" id="PTHR43283:SF7">
    <property type="entry name" value="BETA-LACTAMASE-RELATED DOMAIN-CONTAINING PROTEIN"/>
    <property type="match status" value="1"/>
</dbReference>
<organism evidence="3 4">
    <name type="scientific">Mycolicibacterium mageritense</name>
    <name type="common">Mycobacterium mageritense</name>
    <dbReference type="NCBI Taxonomy" id="53462"/>
    <lineage>
        <taxon>Bacteria</taxon>
        <taxon>Bacillati</taxon>
        <taxon>Actinomycetota</taxon>
        <taxon>Actinomycetes</taxon>
        <taxon>Mycobacteriales</taxon>
        <taxon>Mycobacteriaceae</taxon>
        <taxon>Mycolicibacterium</taxon>
    </lineage>
</organism>
<reference evidence="3" key="1">
    <citation type="submission" date="2023-03" db="EMBL/GenBank/DDBJ databases">
        <title>Draft genome sequence of a Mycolicibacterium mageritense strain H4_3_1 isolated from a hybrid biological-inorganic system reactor.</title>
        <authorList>
            <person name="Feng X."/>
            <person name="Kazama D."/>
            <person name="Sato K."/>
            <person name="Kobayashi H."/>
        </authorList>
    </citation>
    <scope>NUCLEOTIDE SEQUENCE</scope>
    <source>
        <strain evidence="3">H4_3_1</strain>
    </source>
</reference>
<dbReference type="PANTHER" id="PTHR43283">
    <property type="entry name" value="BETA-LACTAMASE-RELATED"/>
    <property type="match status" value="1"/>
</dbReference>